<accession>A2PZW5</accession>
<dbReference type="EMBL" id="AB289981">
    <property type="protein sequence ID" value="BAF45537.1"/>
    <property type="molecule type" value="Genomic_DNA"/>
</dbReference>
<protein>
    <submittedName>
        <fullName evidence="1">GfV-C4-ORF1</fullName>
    </submittedName>
</protein>
<organism evidence="1 2">
    <name type="scientific">Ichnoviriform fumiferanae</name>
    <dbReference type="NCBI Taxonomy" id="419435"/>
    <lineage>
        <taxon>Viruses</taxon>
        <taxon>Viruses incertae sedis</taxon>
        <taxon>Polydnaviriformidae</taxon>
        <taxon>Ichnoviriform</taxon>
    </lineage>
</organism>
<sequence>MKIHPRDSQRVDMLVTKINACDSELQLYVHRRELQPEESMKKMAIRAKKEMLIVELKRAVQNWTTIPTYIEEIILSSTL</sequence>
<dbReference type="KEGG" id="vg:5179591"/>
<evidence type="ECO:0000313" key="2">
    <source>
        <dbReference type="Proteomes" id="UP000203987"/>
    </source>
</evidence>
<dbReference type="GeneID" id="5179591"/>
<evidence type="ECO:0000313" key="1">
    <source>
        <dbReference type="EMBL" id="BAF45537.1"/>
    </source>
</evidence>
<reference evidence="1 2" key="1">
    <citation type="journal article" date="2007" name="J. Virol.">
        <title>Genomic and morphological features of a banchine polydnavirus: comparison with bracoviruses and ichnoviruses.</title>
        <authorList>
            <person name="Lapointe R."/>
            <person name="Tanaka K."/>
            <person name="Barney W.E."/>
            <person name="Whitfield J.B."/>
            <person name="Banks J.C."/>
            <person name="Beliveau C."/>
            <person name="Stoltz D."/>
            <person name="Webb B.A."/>
            <person name="Cusson M."/>
        </authorList>
    </citation>
    <scope>NUCLEOTIDE SEQUENCE [LARGE SCALE GENOMIC DNA]</scope>
</reference>
<dbReference type="Proteomes" id="UP000203987">
    <property type="component" value="Genome"/>
</dbReference>
<name>A2PZW5_9VIRU</name>
<proteinExistence type="predicted"/>
<dbReference type="RefSeq" id="YP_001029403.1">
    <property type="nucleotide sequence ID" value="NC_008908.1"/>
</dbReference>